<keyword evidence="17" id="KW-1185">Reference proteome</keyword>
<feature type="compositionally biased region" description="Basic residues" evidence="12">
    <location>
        <begin position="795"/>
        <end position="805"/>
    </location>
</feature>
<feature type="region of interest" description="Disordered" evidence="12">
    <location>
        <begin position="1"/>
        <end position="48"/>
    </location>
</feature>
<evidence type="ECO:0000313" key="16">
    <source>
        <dbReference type="EMBL" id="CAD7622707.1"/>
    </source>
</evidence>
<dbReference type="EMBL" id="CAJPIZ010001248">
    <property type="protein sequence ID" value="CAG2103137.1"/>
    <property type="molecule type" value="Genomic_DNA"/>
</dbReference>
<organism evidence="16">
    <name type="scientific">Medioppia subpectinata</name>
    <dbReference type="NCBI Taxonomy" id="1979941"/>
    <lineage>
        <taxon>Eukaryota</taxon>
        <taxon>Metazoa</taxon>
        <taxon>Ecdysozoa</taxon>
        <taxon>Arthropoda</taxon>
        <taxon>Chelicerata</taxon>
        <taxon>Arachnida</taxon>
        <taxon>Acari</taxon>
        <taxon>Acariformes</taxon>
        <taxon>Sarcoptiformes</taxon>
        <taxon>Oribatida</taxon>
        <taxon>Brachypylina</taxon>
        <taxon>Oppioidea</taxon>
        <taxon>Oppiidae</taxon>
        <taxon>Medioppia</taxon>
    </lineage>
</organism>
<comment type="subcellular location">
    <subcellularLocation>
        <location evidence="1">Nucleus</location>
        <location evidence="1">Nucleolus</location>
    </subcellularLocation>
</comment>
<dbReference type="Pfam" id="PF00270">
    <property type="entry name" value="DEAD"/>
    <property type="match status" value="1"/>
</dbReference>
<evidence type="ECO:0000259" key="13">
    <source>
        <dbReference type="PROSITE" id="PS51192"/>
    </source>
</evidence>
<dbReference type="InterPro" id="IPR014001">
    <property type="entry name" value="Helicase_ATP-bd"/>
</dbReference>
<dbReference type="PROSITE" id="PS51194">
    <property type="entry name" value="HELICASE_CTER"/>
    <property type="match status" value="1"/>
</dbReference>
<dbReference type="GO" id="GO:0003724">
    <property type="term" value="F:RNA helicase activity"/>
    <property type="evidence" value="ECO:0007669"/>
    <property type="project" value="UniProtKB-EC"/>
</dbReference>
<proteinExistence type="inferred from homology"/>
<feature type="region of interest" description="Disordered" evidence="12">
    <location>
        <begin position="723"/>
        <end position="805"/>
    </location>
</feature>
<dbReference type="PROSITE" id="PS00039">
    <property type="entry name" value="DEAD_ATP_HELICASE"/>
    <property type="match status" value="1"/>
</dbReference>
<evidence type="ECO:0000256" key="10">
    <source>
        <dbReference type="ARBA" id="ARBA00047984"/>
    </source>
</evidence>
<dbReference type="PANTHER" id="PTHR47959">
    <property type="entry name" value="ATP-DEPENDENT RNA HELICASE RHLE-RELATED"/>
    <property type="match status" value="1"/>
</dbReference>
<dbReference type="Gene3D" id="3.40.50.300">
    <property type="entry name" value="P-loop containing nucleotide triphosphate hydrolases"/>
    <property type="match status" value="2"/>
</dbReference>
<evidence type="ECO:0000256" key="12">
    <source>
        <dbReference type="SAM" id="MobiDB-lite"/>
    </source>
</evidence>
<keyword evidence="6" id="KW-0347">Helicase</keyword>
<dbReference type="CDD" id="cd17959">
    <property type="entry name" value="DEADc_DDX54"/>
    <property type="match status" value="1"/>
</dbReference>
<evidence type="ECO:0000256" key="4">
    <source>
        <dbReference type="ARBA" id="ARBA00022741"/>
    </source>
</evidence>
<dbReference type="InterPro" id="IPR001650">
    <property type="entry name" value="Helicase_C-like"/>
</dbReference>
<dbReference type="SMART" id="SM00490">
    <property type="entry name" value="HELICc"/>
    <property type="match status" value="1"/>
</dbReference>
<evidence type="ECO:0000256" key="8">
    <source>
        <dbReference type="ARBA" id="ARBA00022884"/>
    </source>
</evidence>
<accession>A0A7R9KJ55</accession>
<feature type="domain" description="Helicase ATP-binding" evidence="13">
    <location>
        <begin position="128"/>
        <end position="300"/>
    </location>
</feature>
<dbReference type="CDD" id="cd18787">
    <property type="entry name" value="SF2_C_DEAD"/>
    <property type="match status" value="1"/>
</dbReference>
<evidence type="ECO:0000256" key="5">
    <source>
        <dbReference type="ARBA" id="ARBA00022801"/>
    </source>
</evidence>
<dbReference type="GO" id="GO:0005524">
    <property type="term" value="F:ATP binding"/>
    <property type="evidence" value="ECO:0007669"/>
    <property type="project" value="UniProtKB-KW"/>
</dbReference>
<dbReference type="InterPro" id="IPR050079">
    <property type="entry name" value="DEAD_box_RNA_helicase"/>
</dbReference>
<dbReference type="Pfam" id="PF08147">
    <property type="entry name" value="DBP10CT"/>
    <property type="match status" value="1"/>
</dbReference>
<feature type="domain" description="DEAD-box RNA helicase Q" evidence="15">
    <location>
        <begin position="97"/>
        <end position="125"/>
    </location>
</feature>
<keyword evidence="5" id="KW-0378">Hydrolase</keyword>
<dbReference type="InterPro" id="IPR033517">
    <property type="entry name" value="DDX54/DBP10_DEAD-box_helicase"/>
</dbReference>
<dbReference type="AlphaFoldDB" id="A0A7R9KJ55"/>
<dbReference type="PROSITE" id="PS51195">
    <property type="entry name" value="Q_MOTIF"/>
    <property type="match status" value="1"/>
</dbReference>
<evidence type="ECO:0000256" key="3">
    <source>
        <dbReference type="ARBA" id="ARBA00012552"/>
    </source>
</evidence>
<keyword evidence="8" id="KW-0694">RNA-binding</keyword>
<dbReference type="EC" id="3.6.4.13" evidence="3"/>
<keyword evidence="7" id="KW-0067">ATP-binding</keyword>
<name>A0A7R9KJ55_9ACAR</name>
<evidence type="ECO:0000256" key="9">
    <source>
        <dbReference type="ARBA" id="ARBA00023242"/>
    </source>
</evidence>
<evidence type="ECO:0000256" key="6">
    <source>
        <dbReference type="ARBA" id="ARBA00022806"/>
    </source>
</evidence>
<dbReference type="InterPro" id="IPR012541">
    <property type="entry name" value="DBP10_C"/>
</dbReference>
<feature type="compositionally biased region" description="Basic and acidic residues" evidence="12">
    <location>
        <begin position="764"/>
        <end position="779"/>
    </location>
</feature>
<feature type="compositionally biased region" description="Low complexity" evidence="12">
    <location>
        <begin position="10"/>
        <end position="23"/>
    </location>
</feature>
<dbReference type="PANTHER" id="PTHR47959:SF8">
    <property type="entry name" value="RNA HELICASE"/>
    <property type="match status" value="1"/>
</dbReference>
<protein>
    <recommendedName>
        <fullName evidence="3">RNA helicase</fullName>
        <ecNumber evidence="3">3.6.4.13</ecNumber>
    </recommendedName>
</protein>
<sequence length="805" mass="91988">MAKKRVFKRSNNNNNNNNSNNDNKSYKKTNNRRNHFKRKKSKNESEDNIEFVNEVLPKTLNAMIGSAIDGNDTDDDDNYEEMRISANKTNKKTKKSGGFQSMGLSYPVLKGVLKKGYRIPTPIQRKTIPLIMSGTDVVAMARTGSGKTAAFLLPLLDKLKTHSAKTGVRALIISPTRELALQTHRFTKDLARFTDLKSICILGGDAMEKQFAAIHENPDIMIATPGRLLHVVMEMNLRLTTVEYIVFDEADRLFEMGFNDQLTEILSRLPDQRQTLLFSATLPQLIVDFTKAGLNDPTLVRLDTESKLSENLKNVFLSCRKEDKTAILLYLLKHVISITQLTVVFVETRHHIEYLKDVLTDCDIQCSYLYSSLDLEARKLNVQRFQSRQVKVLLVTDLAARGVDIPLLDNVINYNFPAKSKLFVHRVGRVARAGRMGAAYSLVAPDETPFVYTLNLFLNREFKLAKPDSKLSDDGLFGAVPQHVIDQEMEVLERIHTINTELNQMKIVCGNAYKQYLKSRPTADNESVRNSRQLITSRDIEIHPIFKKTSANSAVNNTSVRTDILSSIRAYRPNSTIFETGKTKGSVGFEIMQQKRKFFDKTIEKFGANKKIASDFDQNTDKFKDKDLYVPYQSSQHHSEKGLEMDQPFNAQMASAVLDFNGDESSTMNRANNAMKWDRKKKRFISAGNTEQSKKRIKTESGNWIQASYKSDIYKKWKLKAKTEQQDSDNEEGIGSDGERVARNESIPKKLNTKVIQSSRRPPKRELKNREEIYKERQKAERKKSFMKWRQSEKQKKKNALKKAQ</sequence>
<keyword evidence="4" id="KW-0547">Nucleotide-binding</keyword>
<dbReference type="GO" id="GO:0005730">
    <property type="term" value="C:nucleolus"/>
    <property type="evidence" value="ECO:0007669"/>
    <property type="project" value="UniProtKB-SubCell"/>
</dbReference>
<feature type="domain" description="Helicase C-terminal" evidence="14">
    <location>
        <begin position="331"/>
        <end position="477"/>
    </location>
</feature>
<keyword evidence="9" id="KW-0539">Nucleus</keyword>
<dbReference type="InterPro" id="IPR000629">
    <property type="entry name" value="RNA-helicase_DEAD-box_CS"/>
</dbReference>
<dbReference type="InterPro" id="IPR011545">
    <property type="entry name" value="DEAD/DEAH_box_helicase_dom"/>
</dbReference>
<evidence type="ECO:0000259" key="14">
    <source>
        <dbReference type="PROSITE" id="PS51194"/>
    </source>
</evidence>
<dbReference type="InterPro" id="IPR027417">
    <property type="entry name" value="P-loop_NTPase"/>
</dbReference>
<dbReference type="GO" id="GO:0005829">
    <property type="term" value="C:cytosol"/>
    <property type="evidence" value="ECO:0007669"/>
    <property type="project" value="TreeGrafter"/>
</dbReference>
<comment type="similarity">
    <text evidence="2">Belongs to the DEAD box helicase family. DDX54/DBP10 subfamily.</text>
</comment>
<evidence type="ECO:0000313" key="17">
    <source>
        <dbReference type="Proteomes" id="UP000759131"/>
    </source>
</evidence>
<reference evidence="16" key="1">
    <citation type="submission" date="2020-11" db="EMBL/GenBank/DDBJ databases">
        <authorList>
            <person name="Tran Van P."/>
        </authorList>
    </citation>
    <scope>NUCLEOTIDE SEQUENCE</scope>
</reference>
<dbReference type="OrthoDB" id="10261375at2759"/>
<feature type="short sequence motif" description="Q motif" evidence="11">
    <location>
        <begin position="97"/>
        <end position="125"/>
    </location>
</feature>
<evidence type="ECO:0000256" key="11">
    <source>
        <dbReference type="PROSITE-ProRule" id="PRU00552"/>
    </source>
</evidence>
<evidence type="ECO:0000259" key="15">
    <source>
        <dbReference type="PROSITE" id="PS51195"/>
    </source>
</evidence>
<evidence type="ECO:0000256" key="2">
    <source>
        <dbReference type="ARBA" id="ARBA00010379"/>
    </source>
</evidence>
<gene>
    <name evidence="16" type="ORF">OSB1V03_LOCUS3170</name>
</gene>
<dbReference type="SMART" id="SM00487">
    <property type="entry name" value="DEXDc"/>
    <property type="match status" value="1"/>
</dbReference>
<evidence type="ECO:0000256" key="1">
    <source>
        <dbReference type="ARBA" id="ARBA00004604"/>
    </source>
</evidence>
<comment type="catalytic activity">
    <reaction evidence="10">
        <text>ATP + H2O = ADP + phosphate + H(+)</text>
        <dbReference type="Rhea" id="RHEA:13065"/>
        <dbReference type="ChEBI" id="CHEBI:15377"/>
        <dbReference type="ChEBI" id="CHEBI:15378"/>
        <dbReference type="ChEBI" id="CHEBI:30616"/>
        <dbReference type="ChEBI" id="CHEBI:43474"/>
        <dbReference type="ChEBI" id="CHEBI:456216"/>
        <dbReference type="EC" id="3.6.4.13"/>
    </reaction>
</comment>
<dbReference type="EMBL" id="OC855823">
    <property type="protein sequence ID" value="CAD7622707.1"/>
    <property type="molecule type" value="Genomic_DNA"/>
</dbReference>
<dbReference type="SMART" id="SM01123">
    <property type="entry name" value="DBP10CT"/>
    <property type="match status" value="1"/>
</dbReference>
<dbReference type="GO" id="GO:0016787">
    <property type="term" value="F:hydrolase activity"/>
    <property type="evidence" value="ECO:0007669"/>
    <property type="project" value="UniProtKB-KW"/>
</dbReference>
<feature type="compositionally biased region" description="Basic residues" evidence="12">
    <location>
        <begin position="26"/>
        <end position="41"/>
    </location>
</feature>
<dbReference type="FunFam" id="3.40.50.300:FF:000865">
    <property type="entry name" value="ATP-dependent RNA helicase DDX54"/>
    <property type="match status" value="1"/>
</dbReference>
<dbReference type="Pfam" id="PF00271">
    <property type="entry name" value="Helicase_C"/>
    <property type="match status" value="1"/>
</dbReference>
<feature type="compositionally biased region" description="Basic and acidic residues" evidence="12">
    <location>
        <begin position="737"/>
        <end position="748"/>
    </location>
</feature>
<dbReference type="SUPFAM" id="SSF52540">
    <property type="entry name" value="P-loop containing nucleoside triphosphate hydrolases"/>
    <property type="match status" value="2"/>
</dbReference>
<dbReference type="Proteomes" id="UP000759131">
    <property type="component" value="Unassembled WGS sequence"/>
</dbReference>
<dbReference type="PROSITE" id="PS51192">
    <property type="entry name" value="HELICASE_ATP_BIND_1"/>
    <property type="match status" value="1"/>
</dbReference>
<evidence type="ECO:0000256" key="7">
    <source>
        <dbReference type="ARBA" id="ARBA00022840"/>
    </source>
</evidence>
<dbReference type="GO" id="GO:0003723">
    <property type="term" value="F:RNA binding"/>
    <property type="evidence" value="ECO:0007669"/>
    <property type="project" value="UniProtKB-KW"/>
</dbReference>
<dbReference type="InterPro" id="IPR014014">
    <property type="entry name" value="RNA_helicase_DEAD_Q_motif"/>
</dbReference>